<protein>
    <submittedName>
        <fullName evidence="3">Uncharacterized protein LOC136090874</fullName>
    </submittedName>
</protein>
<dbReference type="PANTHER" id="PTHR33395:SF22">
    <property type="entry name" value="REVERSE TRANSCRIPTASE DOMAIN-CONTAINING PROTEIN"/>
    <property type="match status" value="1"/>
</dbReference>
<dbReference type="InterPro" id="IPR005135">
    <property type="entry name" value="Endo/exonuclease/phosphatase"/>
</dbReference>
<evidence type="ECO:0000313" key="2">
    <source>
        <dbReference type="Proteomes" id="UP001652625"/>
    </source>
</evidence>
<organism evidence="2 3">
    <name type="scientific">Hydra vulgaris</name>
    <name type="common">Hydra</name>
    <name type="synonym">Hydra attenuata</name>
    <dbReference type="NCBI Taxonomy" id="6087"/>
    <lineage>
        <taxon>Eukaryota</taxon>
        <taxon>Metazoa</taxon>
        <taxon>Cnidaria</taxon>
        <taxon>Hydrozoa</taxon>
        <taxon>Hydroidolina</taxon>
        <taxon>Anthoathecata</taxon>
        <taxon>Aplanulata</taxon>
        <taxon>Hydridae</taxon>
        <taxon>Hydra</taxon>
    </lineage>
</organism>
<dbReference type="SUPFAM" id="SSF56219">
    <property type="entry name" value="DNase I-like"/>
    <property type="match status" value="1"/>
</dbReference>
<keyword evidence="2" id="KW-1185">Reference proteome</keyword>
<dbReference type="Pfam" id="PF14529">
    <property type="entry name" value="Exo_endo_phos_2"/>
    <property type="match status" value="1"/>
</dbReference>
<dbReference type="GeneID" id="136090874"/>
<name>A0ABM4DHG7_HYDVU</name>
<accession>A0ABM4DHG7</accession>
<evidence type="ECO:0000259" key="1">
    <source>
        <dbReference type="Pfam" id="PF14529"/>
    </source>
</evidence>
<dbReference type="InterPro" id="IPR036691">
    <property type="entry name" value="Endo/exonu/phosph_ase_sf"/>
</dbReference>
<gene>
    <name evidence="3" type="primary">LOC136090874</name>
</gene>
<reference evidence="3" key="1">
    <citation type="submission" date="2025-08" db="UniProtKB">
        <authorList>
            <consortium name="RefSeq"/>
        </authorList>
    </citation>
    <scope>IDENTIFICATION</scope>
</reference>
<dbReference type="PANTHER" id="PTHR33395">
    <property type="entry name" value="TRANSCRIPTASE, PUTATIVE-RELATED-RELATED"/>
    <property type="match status" value="1"/>
</dbReference>
<dbReference type="Proteomes" id="UP001652625">
    <property type="component" value="Chromosome 14"/>
</dbReference>
<dbReference type="Gene3D" id="3.60.10.10">
    <property type="entry name" value="Endonuclease/exonuclease/phosphatase"/>
    <property type="match status" value="1"/>
</dbReference>
<evidence type="ECO:0000313" key="3">
    <source>
        <dbReference type="RefSeq" id="XP_065673922.1"/>
    </source>
</evidence>
<sequence length="511" mass="59426">MKAKKSENLSYLSCIYLNATSLNNKFEEFKVLCHLNEPNIIGVTETWFSETSITCVENFCLYRSDRKDGRVGGGVCIYVNSEITSYEVNEKWLLTTDLEQILTVLVFGNDKFLVGCIYRPNDVVNMELFRNVFRTAIEYVDKRGFKDLLIMGDFNFPKIEWSDGAVQAINSSEHSIEHHFSEIINDEFLIQHVAIPTFQLNESTYENTLDLLFTVNEQRLFQVETNAVLGNISKGHLVICFKYALNHHETKTVASNRKYILKKADFAGMNKFFTNTDWVNIFDAINVQEMYDTLIFYVNEACQKYIPCHSSKNRTRKRIFWIDNELKELVKNKRRMRHLNCCTNWKNKNMVNEYKALCKTVKIETRKARKKYERELVYKSIRNKKILFKYVNDQQNVKSSIKVIKNVEENVTNTTSEIVDILNENYQNSFTREGDQVLPEFRSRCGGKYLNFDKSAINYSDVVTRLSKLSIEKSCGVDQLSTIILKNCAEGLAMPIKLIFMSSIDKSELPK</sequence>
<feature type="domain" description="Endonuclease/exonuclease/phosphatase" evidence="1">
    <location>
        <begin position="114"/>
        <end position="219"/>
    </location>
</feature>
<proteinExistence type="predicted"/>
<dbReference type="RefSeq" id="XP_065673922.1">
    <property type="nucleotide sequence ID" value="XM_065817850.1"/>
</dbReference>